<accession>A0A8H7QY79</accession>
<feature type="compositionally biased region" description="Acidic residues" evidence="1">
    <location>
        <begin position="73"/>
        <end position="82"/>
    </location>
</feature>
<reference evidence="2" key="1">
    <citation type="submission" date="2020-12" db="EMBL/GenBank/DDBJ databases">
        <title>Metabolic potential, ecology and presence of endohyphal bacteria is reflected in genomic diversity of Mucoromycotina.</title>
        <authorList>
            <person name="Muszewska A."/>
            <person name="Okrasinska A."/>
            <person name="Steczkiewicz K."/>
            <person name="Drgas O."/>
            <person name="Orlowska M."/>
            <person name="Perlinska-Lenart U."/>
            <person name="Aleksandrzak-Piekarczyk T."/>
            <person name="Szatraj K."/>
            <person name="Zielenkiewicz U."/>
            <person name="Pilsyk S."/>
            <person name="Malc E."/>
            <person name="Mieczkowski P."/>
            <person name="Kruszewska J.S."/>
            <person name="Biernat P."/>
            <person name="Pawlowska J."/>
        </authorList>
    </citation>
    <scope>NUCLEOTIDE SEQUENCE</scope>
    <source>
        <strain evidence="2">WA0000017839</strain>
    </source>
</reference>
<evidence type="ECO:0000313" key="2">
    <source>
        <dbReference type="EMBL" id="KAG2200440.1"/>
    </source>
</evidence>
<gene>
    <name evidence="2" type="ORF">INT47_011420</name>
</gene>
<dbReference type="InterPro" id="IPR032675">
    <property type="entry name" value="LRR_dom_sf"/>
</dbReference>
<evidence type="ECO:0000313" key="3">
    <source>
        <dbReference type="Proteomes" id="UP000603453"/>
    </source>
</evidence>
<dbReference type="InterPro" id="IPR006553">
    <property type="entry name" value="Leu-rich_rpt_Cys-con_subtyp"/>
</dbReference>
<organism evidence="2 3">
    <name type="scientific">Mucor saturninus</name>
    <dbReference type="NCBI Taxonomy" id="64648"/>
    <lineage>
        <taxon>Eukaryota</taxon>
        <taxon>Fungi</taxon>
        <taxon>Fungi incertae sedis</taxon>
        <taxon>Mucoromycota</taxon>
        <taxon>Mucoromycotina</taxon>
        <taxon>Mucoromycetes</taxon>
        <taxon>Mucorales</taxon>
        <taxon>Mucorineae</taxon>
        <taxon>Mucoraceae</taxon>
        <taxon>Mucor</taxon>
    </lineage>
</organism>
<dbReference type="SUPFAM" id="SSF52047">
    <property type="entry name" value="RNI-like"/>
    <property type="match status" value="1"/>
</dbReference>
<evidence type="ECO:0008006" key="4">
    <source>
        <dbReference type="Google" id="ProtNLM"/>
    </source>
</evidence>
<proteinExistence type="predicted"/>
<sequence>MNENNRPDPTEHGIQVRHQSRRERRAAEELQAAAGTNGEPEAMEGVETSIASAAAQSESILYRPTQKKKKPDDDDAGDEDENAFAPSSSRKLVPARARILFCVECKGRFVRKLDEEVTQTICPSCLNGTNQKKKTVPRKKKIVAIQKEPISKDVLPSLQDICIAVVASYVDDLESFGIISDESVEKLSKIISKNRKLNDVTSRLFMEPVNVRLRLYDCTNMNEVSLMNISQFCPRLQYLQLVYCGHITDQVLDAYAERLTSLKSLQLSGPFLVTTEAWDNFFKTVSTRLECFEVRHTARFTAENIMTLTDQCPNLRELRLGQLFQMESDWLSSIGKLKKLTVLEITWPSGLNTLQTAHVVELLSKVGPQLTELSLNGGYDLEDNVLTQGVLKYCTNLKKLNLEQCHKLTAKAMIHLMKSWKAKGLTHLNIERCILFDDRVLKAVMKHSGATLKHLNIHSLEKVTAAGLESLQFKELAYLNCGFIRSVDDFVAKALIENSASLQTLHLFGCPMVK</sequence>
<name>A0A8H7QY79_9FUNG</name>
<dbReference type="Proteomes" id="UP000603453">
    <property type="component" value="Unassembled WGS sequence"/>
</dbReference>
<dbReference type="AlphaFoldDB" id="A0A8H7QY79"/>
<evidence type="ECO:0000256" key="1">
    <source>
        <dbReference type="SAM" id="MobiDB-lite"/>
    </source>
</evidence>
<dbReference type="OrthoDB" id="421226at2759"/>
<feature type="region of interest" description="Disordered" evidence="1">
    <location>
        <begin position="1"/>
        <end position="88"/>
    </location>
</feature>
<dbReference type="Gene3D" id="3.80.10.10">
    <property type="entry name" value="Ribonuclease Inhibitor"/>
    <property type="match status" value="3"/>
</dbReference>
<dbReference type="GO" id="GO:0019005">
    <property type="term" value="C:SCF ubiquitin ligase complex"/>
    <property type="evidence" value="ECO:0007669"/>
    <property type="project" value="TreeGrafter"/>
</dbReference>
<dbReference type="EMBL" id="JAEPRD010000083">
    <property type="protein sequence ID" value="KAG2200440.1"/>
    <property type="molecule type" value="Genomic_DNA"/>
</dbReference>
<dbReference type="PANTHER" id="PTHR13318">
    <property type="entry name" value="PARTNER OF PAIRED, ISOFORM B-RELATED"/>
    <property type="match status" value="1"/>
</dbReference>
<dbReference type="SMART" id="SM00367">
    <property type="entry name" value="LRR_CC"/>
    <property type="match status" value="5"/>
</dbReference>
<keyword evidence="3" id="KW-1185">Reference proteome</keyword>
<feature type="compositionally biased region" description="Basic and acidic residues" evidence="1">
    <location>
        <begin position="1"/>
        <end position="11"/>
    </location>
</feature>
<dbReference type="PANTHER" id="PTHR13318:SF247">
    <property type="entry name" value="GH16156P"/>
    <property type="match status" value="1"/>
</dbReference>
<dbReference type="GO" id="GO:0031146">
    <property type="term" value="P:SCF-dependent proteasomal ubiquitin-dependent protein catabolic process"/>
    <property type="evidence" value="ECO:0007669"/>
    <property type="project" value="TreeGrafter"/>
</dbReference>
<feature type="compositionally biased region" description="Low complexity" evidence="1">
    <location>
        <begin position="49"/>
        <end position="60"/>
    </location>
</feature>
<protein>
    <recommendedName>
        <fullName evidence="4">RNI-like protein</fullName>
    </recommendedName>
</protein>
<comment type="caution">
    <text evidence="2">The sequence shown here is derived from an EMBL/GenBank/DDBJ whole genome shotgun (WGS) entry which is preliminary data.</text>
</comment>